<dbReference type="Pfam" id="PF00153">
    <property type="entry name" value="Mito_carr"/>
    <property type="match status" value="2"/>
</dbReference>
<comment type="caution">
    <text evidence="7">The sequence shown here is derived from an EMBL/GenBank/DDBJ whole genome shotgun (WGS) entry which is preliminary data.</text>
</comment>
<dbReference type="PANTHER" id="PTHR14465">
    <property type="entry name" value="IQ DOMAIN-CONTAINING PROTEIN H"/>
    <property type="match status" value="1"/>
</dbReference>
<dbReference type="InterPro" id="IPR038752">
    <property type="entry name" value="IQCH"/>
</dbReference>
<dbReference type="SUPFAM" id="SSF103506">
    <property type="entry name" value="Mitochondrial carrier"/>
    <property type="match status" value="1"/>
</dbReference>
<comment type="subcellular location">
    <subcellularLocation>
        <location evidence="1">Membrane</location>
        <topology evidence="1">Multi-pass membrane protein</topology>
    </subcellularLocation>
</comment>
<evidence type="ECO:0000256" key="2">
    <source>
        <dbReference type="ARBA" id="ARBA00006375"/>
    </source>
</evidence>
<feature type="domain" description="IQCH-like ATP-grasp" evidence="6">
    <location>
        <begin position="570"/>
        <end position="835"/>
    </location>
</feature>
<dbReference type="AlphaFoldDB" id="A0A833RQB9"/>
<dbReference type="InterPro" id="IPR023395">
    <property type="entry name" value="MCP_dom_sf"/>
</dbReference>
<evidence type="ECO:0000256" key="3">
    <source>
        <dbReference type="ARBA" id="ARBA00022692"/>
    </source>
</evidence>
<dbReference type="Proteomes" id="UP000655588">
    <property type="component" value="Unassembled WGS sequence"/>
</dbReference>
<proteinExistence type="inferred from homology"/>
<keyword evidence="4 5" id="KW-0472">Membrane</keyword>
<evidence type="ECO:0000313" key="8">
    <source>
        <dbReference type="Proteomes" id="UP000655588"/>
    </source>
</evidence>
<name>A0A833RQB9_9HYME</name>
<feature type="repeat" description="Solcar" evidence="5">
    <location>
        <begin position="825"/>
        <end position="902"/>
    </location>
</feature>
<dbReference type="InterPro" id="IPR056855">
    <property type="entry name" value="ATP-grasp_IQCH"/>
</dbReference>
<evidence type="ECO:0000256" key="1">
    <source>
        <dbReference type="ARBA" id="ARBA00004141"/>
    </source>
</evidence>
<accession>A0A833RQB9</accession>
<evidence type="ECO:0000256" key="5">
    <source>
        <dbReference type="PROSITE-ProRule" id="PRU00282"/>
    </source>
</evidence>
<dbReference type="GO" id="GO:0016020">
    <property type="term" value="C:membrane"/>
    <property type="evidence" value="ECO:0007669"/>
    <property type="project" value="UniProtKB-SubCell"/>
</dbReference>
<dbReference type="InterPro" id="IPR018108">
    <property type="entry name" value="MCP_transmembrane"/>
</dbReference>
<dbReference type="Gene3D" id="1.50.40.10">
    <property type="entry name" value="Mitochondrial carrier domain"/>
    <property type="match status" value="1"/>
</dbReference>
<gene>
    <name evidence="7" type="ORF">E2986_04378</name>
</gene>
<keyword evidence="8" id="KW-1185">Reference proteome</keyword>
<dbReference type="Pfam" id="PF24923">
    <property type="entry name" value="ATP-grasp_IQCH"/>
    <property type="match status" value="1"/>
</dbReference>
<comment type="similarity">
    <text evidence="2">Belongs to the mitochondrial carrier (TC 2.A.29) family.</text>
</comment>
<protein>
    <recommendedName>
        <fullName evidence="6">IQCH-like ATP-grasp domain-containing protein</fullName>
    </recommendedName>
</protein>
<dbReference type="PROSITE" id="PS50096">
    <property type="entry name" value="IQ"/>
    <property type="match status" value="1"/>
</dbReference>
<evidence type="ECO:0000313" key="7">
    <source>
        <dbReference type="EMBL" id="KAF3424808.1"/>
    </source>
</evidence>
<dbReference type="Pfam" id="PF00612">
    <property type="entry name" value="IQ"/>
    <property type="match status" value="1"/>
</dbReference>
<feature type="repeat" description="Solcar" evidence="5">
    <location>
        <begin position="910"/>
        <end position="1001"/>
    </location>
</feature>
<evidence type="ECO:0000259" key="6">
    <source>
        <dbReference type="Pfam" id="PF24923"/>
    </source>
</evidence>
<dbReference type="InterPro" id="IPR000048">
    <property type="entry name" value="IQ_motif_EF-hand-BS"/>
</dbReference>
<organism evidence="7 8">
    <name type="scientific">Frieseomelitta varia</name>
    <dbReference type="NCBI Taxonomy" id="561572"/>
    <lineage>
        <taxon>Eukaryota</taxon>
        <taxon>Metazoa</taxon>
        <taxon>Ecdysozoa</taxon>
        <taxon>Arthropoda</taxon>
        <taxon>Hexapoda</taxon>
        <taxon>Insecta</taxon>
        <taxon>Pterygota</taxon>
        <taxon>Neoptera</taxon>
        <taxon>Endopterygota</taxon>
        <taxon>Hymenoptera</taxon>
        <taxon>Apocrita</taxon>
        <taxon>Aculeata</taxon>
        <taxon>Apoidea</taxon>
        <taxon>Anthophila</taxon>
        <taxon>Apidae</taxon>
        <taxon>Frieseomelitta</taxon>
    </lineage>
</organism>
<reference evidence="7" key="1">
    <citation type="submission" date="2019-11" db="EMBL/GenBank/DDBJ databases">
        <title>The nuclear and mitochondrial genomes of Frieseomelitta varia - a highly eusocial stingless bee (Meliponini) with a permanently sterile worker caste.</title>
        <authorList>
            <person name="Freitas F.C.P."/>
            <person name="Lourenco A.P."/>
            <person name="Nunes F.M.F."/>
            <person name="Paschoal A.R."/>
            <person name="Abreu F.C.P."/>
            <person name="Barbin F.O."/>
            <person name="Bataglia L."/>
            <person name="Cardoso-Junior C.A.M."/>
            <person name="Cervoni M.S."/>
            <person name="Silva S.R."/>
            <person name="Dalarmi F."/>
            <person name="Del Lama M.A."/>
            <person name="Depintor T.S."/>
            <person name="Ferreira K.M."/>
            <person name="Goria P.S."/>
            <person name="Jaskot M.C."/>
            <person name="Lago D.C."/>
            <person name="Luna-Lucena D."/>
            <person name="Moda L.M."/>
            <person name="Nascimento L."/>
            <person name="Pedrino M."/>
            <person name="Rabico F.O."/>
            <person name="Sanches F.C."/>
            <person name="Santos D.E."/>
            <person name="Santos C.G."/>
            <person name="Vieira J."/>
            <person name="Lopes T.F."/>
            <person name="Barchuk A.R."/>
            <person name="Hartfelder K."/>
            <person name="Simoes Z.L.P."/>
            <person name="Bitondi M.M.G."/>
            <person name="Pinheiro D.G."/>
        </authorList>
    </citation>
    <scope>NUCLEOTIDE SEQUENCE</scope>
    <source>
        <strain evidence="7">USP_RPSP 00005682</strain>
        <tissue evidence="7">Whole individual</tissue>
    </source>
</reference>
<evidence type="ECO:0000256" key="4">
    <source>
        <dbReference type="ARBA" id="ARBA00023136"/>
    </source>
</evidence>
<sequence>MNRHHKLLQTEELYSESIDMIKSAIRELQGQIKPIQKFIGDRKRDITRLSRMEKTDDSNSLESTRLFYEYILEELINIERTCEECFVRLNIDLLTATKDRTQPPFYLSPEEIRKSFRTYCDVFDEAEQESCRCFWENKLEWDLDDTQDILAKPRVIGRTEFDEHDLNFIQEILCLRSRMFSLPRKRTNFKSGHDIIHDTANGKYRASIRLSLETKDFLQLLKHREASRVFSHTDELLKLKSLKFIDGKFKTNDTWMKILDVHGNLNESRWHLVLCPQIEKILTRRAVPLLRLNPRATFNFLSRITNFASFTLSRADIIPLLKYKNDDTWLTSWKFQFKMIDGKNIAATVIQAFWRGYWLRKKKWHSNRLYIAASLMWFFWLSVRARKEMHRRYLKKMLVSLQATRDLALKLSNEYDSIIEQPHVILHLPSLGLPPELRRVFNPKMFAIYQNITIFRICSVRNPKAEVVYILPVKPTQDLLLMYSDFIESISPDEDVAKRITFIALSQADTFNKLSLNVSRILHCSQESLTEIEKKIAGKSAYFVPYFVDECDMRLAGSFNIPLLSTDMEVQKKFVNASDISEMIDNLGLLQPPHKKNITDYETLCTSLSELLVLHTEISMWLIKLNYGTARKHSAIFLINHISMPFMPMLRREREKHGDYWMEQPSLREEFLQKVKDHLPKVIPNVIRVSKMYNTWEMFYTHMQKFGCLLQAIPAEKNPKTIMVSLFVPGKATKKKPIWLGTVDKINLEAAYSTTIYMLPQTSLDITKIQPTVNKFARKIQDAGFFGYLSIECYCYLHEQEEKLVVLLLNIFPYYSYAQSYIDWMKFAIGGDYDCVAVTASHPMDSTKVRMQILRTPLKETIYNTFREHGMQGFYIGWTAGIVRQLTYTTARLGIYNTLYDLATMYFGRLNYPTMVCIGMFSGICGSFVGTPADLVLVRMIGDIRLPPEKRRNYRNVFHGLMDIGKTEGIRGLWRGAVPTMTRAAIVNGAQLGTYSRAKMMWKDTGLLEEGVLLSFCSAMISGFVVTVTSLPVDVAKTRIQSWTLPSKPPGIITAIITIIKTEGISSLWRGFLPTYSRAAPHAVVTMVCVDKLREMYLKFFSPA</sequence>
<dbReference type="PANTHER" id="PTHR14465:SF0">
    <property type="entry name" value="IQ DOMAIN-CONTAINING PROTEIN H"/>
    <property type="match status" value="1"/>
</dbReference>
<keyword evidence="3 5" id="KW-0812">Transmembrane</keyword>
<dbReference type="EMBL" id="WNWW01000442">
    <property type="protein sequence ID" value="KAF3424808.1"/>
    <property type="molecule type" value="Genomic_DNA"/>
</dbReference>
<feature type="repeat" description="Solcar" evidence="5">
    <location>
        <begin position="1010"/>
        <end position="1096"/>
    </location>
</feature>
<dbReference type="PROSITE" id="PS50920">
    <property type="entry name" value="SOLCAR"/>
    <property type="match status" value="3"/>
</dbReference>